<evidence type="ECO:0000259" key="2">
    <source>
        <dbReference type="SMART" id="SM00244"/>
    </source>
</evidence>
<sequence>MPDGVRVAAAPPGEPFLGFAVVAVLALIVLAVCVVRAVPPHQRLVVADRRGRTRVRGPGLVAVWPPAARTVPVRLTPEDVVVEGIDAVTADGIGVRAAVVAQCRVADPARFAGHQGVWAALDRALEGEVRRHVAARGLAELAAAPDAVLAAPVARSQATDWGIELGPVELRDVTVAVDPRLTRWAASVAPEGQRRREDVR</sequence>
<dbReference type="Proteomes" id="UP000184363">
    <property type="component" value="Unassembled WGS sequence"/>
</dbReference>
<feature type="domain" description="Band 7" evidence="2">
    <location>
        <begin position="33"/>
        <end position="181"/>
    </location>
</feature>
<dbReference type="InterPro" id="IPR001107">
    <property type="entry name" value="Band_7"/>
</dbReference>
<dbReference type="SUPFAM" id="SSF117892">
    <property type="entry name" value="Band 7/SPFH domain"/>
    <property type="match status" value="1"/>
</dbReference>
<keyword evidence="1" id="KW-1133">Transmembrane helix</keyword>
<dbReference type="RefSeq" id="WP_073458601.1">
    <property type="nucleotide sequence ID" value="NZ_CALGVN010000033.1"/>
</dbReference>
<accession>A0A1M6WWE5</accession>
<organism evidence="3 4">
    <name type="scientific">Pseudonocardia thermophila</name>
    <dbReference type="NCBI Taxonomy" id="1848"/>
    <lineage>
        <taxon>Bacteria</taxon>
        <taxon>Bacillati</taxon>
        <taxon>Actinomycetota</taxon>
        <taxon>Actinomycetes</taxon>
        <taxon>Pseudonocardiales</taxon>
        <taxon>Pseudonocardiaceae</taxon>
        <taxon>Pseudonocardia</taxon>
    </lineage>
</organism>
<keyword evidence="1" id="KW-0472">Membrane</keyword>
<keyword evidence="1" id="KW-0812">Transmembrane</keyword>
<dbReference type="Gene3D" id="3.30.479.30">
    <property type="entry name" value="Band 7 domain"/>
    <property type="match status" value="1"/>
</dbReference>
<evidence type="ECO:0000313" key="3">
    <source>
        <dbReference type="EMBL" id="SHK97974.1"/>
    </source>
</evidence>
<dbReference type="AlphaFoldDB" id="A0A1M6WWE5"/>
<dbReference type="EMBL" id="FRAP01000015">
    <property type="protein sequence ID" value="SHK97974.1"/>
    <property type="molecule type" value="Genomic_DNA"/>
</dbReference>
<gene>
    <name evidence="3" type="ORF">SAMN05443637_115145</name>
</gene>
<protein>
    <submittedName>
        <fullName evidence="3">SPFH domain / Band 7 family protein</fullName>
    </submittedName>
</protein>
<reference evidence="3 4" key="1">
    <citation type="submission" date="2016-11" db="EMBL/GenBank/DDBJ databases">
        <authorList>
            <person name="Jaros S."/>
            <person name="Januszkiewicz K."/>
            <person name="Wedrychowicz H."/>
        </authorList>
    </citation>
    <scope>NUCLEOTIDE SEQUENCE [LARGE SCALE GENOMIC DNA]</scope>
    <source>
        <strain evidence="3 4">DSM 43832</strain>
    </source>
</reference>
<dbReference type="InterPro" id="IPR036013">
    <property type="entry name" value="Band_7/SPFH_dom_sf"/>
</dbReference>
<dbReference type="Pfam" id="PF01145">
    <property type="entry name" value="Band_7"/>
    <property type="match status" value="1"/>
</dbReference>
<proteinExistence type="predicted"/>
<name>A0A1M6WWE5_PSETH</name>
<evidence type="ECO:0000256" key="1">
    <source>
        <dbReference type="SAM" id="Phobius"/>
    </source>
</evidence>
<evidence type="ECO:0000313" key="4">
    <source>
        <dbReference type="Proteomes" id="UP000184363"/>
    </source>
</evidence>
<feature type="transmembrane region" description="Helical" evidence="1">
    <location>
        <begin position="16"/>
        <end position="35"/>
    </location>
</feature>
<dbReference type="SMART" id="SM00244">
    <property type="entry name" value="PHB"/>
    <property type="match status" value="1"/>
</dbReference>
<keyword evidence="4" id="KW-1185">Reference proteome</keyword>
<dbReference type="STRING" id="1848.SAMN05443637_115145"/>